<organism evidence="1 2">
    <name type="scientific">Klebsiella oxytoca</name>
    <dbReference type="NCBI Taxonomy" id="571"/>
    <lineage>
        <taxon>Bacteria</taxon>
        <taxon>Pseudomonadati</taxon>
        <taxon>Pseudomonadota</taxon>
        <taxon>Gammaproteobacteria</taxon>
        <taxon>Enterobacterales</taxon>
        <taxon>Enterobacteriaceae</taxon>
        <taxon>Klebsiella/Raoultella group</taxon>
        <taxon>Klebsiella</taxon>
    </lineage>
</organism>
<protein>
    <submittedName>
        <fullName evidence="1">RES domain-containing protein</fullName>
    </submittedName>
</protein>
<dbReference type="EMBL" id="DACSEO010000162">
    <property type="protein sequence ID" value="HAT1685224.1"/>
    <property type="molecule type" value="Genomic_DNA"/>
</dbReference>
<proteinExistence type="predicted"/>
<dbReference type="Proteomes" id="UP000856143">
    <property type="component" value="Unassembled WGS sequence"/>
</dbReference>
<gene>
    <name evidence="1" type="ORF">I8Y21_006062</name>
</gene>
<comment type="caution">
    <text evidence="1">The sequence shown here is derived from an EMBL/GenBank/DDBJ whole genome shotgun (WGS) entry which is preliminary data.</text>
</comment>
<accession>A0AAN5LEU7</accession>
<sequence length="125" mass="14490">MDRAAKARGSGALMQLRALTADLREWGVTVNDGERLMALARTWFADGQHTLNDLLLYLSLHGERENIVFWRDAHDDVFGMMTVTFFSHLVTDWKMDPLRARCFYAAIRCRPDRGMEQKNGQEERQ</sequence>
<evidence type="ECO:0000313" key="1">
    <source>
        <dbReference type="EMBL" id="HAT1685224.1"/>
    </source>
</evidence>
<reference evidence="1" key="1">
    <citation type="journal article" date="2018" name="Genome Biol.">
        <title>SKESA: strategic k-mer extension for scrupulous assemblies.</title>
        <authorList>
            <person name="Souvorov A."/>
            <person name="Agarwala R."/>
            <person name="Lipman D.J."/>
        </authorList>
    </citation>
    <scope>NUCLEOTIDE SEQUENCE</scope>
    <source>
        <strain evidence="1">R404</strain>
    </source>
</reference>
<reference evidence="1" key="2">
    <citation type="submission" date="2020-11" db="EMBL/GenBank/DDBJ databases">
        <authorList>
            <consortium name="NCBI Pathogen Detection Project"/>
        </authorList>
    </citation>
    <scope>NUCLEOTIDE SEQUENCE</scope>
    <source>
        <strain evidence="1">R404</strain>
    </source>
</reference>
<dbReference type="AlphaFoldDB" id="A0AAN5LEU7"/>
<name>A0AAN5LEU7_KLEOX</name>
<evidence type="ECO:0000313" key="2">
    <source>
        <dbReference type="Proteomes" id="UP000856143"/>
    </source>
</evidence>